<evidence type="ECO:0000313" key="2">
    <source>
        <dbReference type="Proteomes" id="UP000054858"/>
    </source>
</evidence>
<dbReference type="PATRIC" id="fig|29423.5.peg.1300"/>
<name>A0A0W0X2E5_9GAMM</name>
<sequence>MNSLVNDYPACFFNNKETPCISLYQPTHRTRPDKEQDIIRFKNLLKSIEKSLQQQYPEEEIQLLLKPFHSLMANHEFWNYTLDGMAVLATPNSFRVYTFPRSVAELAVVADTFHIKPLIRLMQTAERYQILGLNRERVKLLEGNCDGLEEVKLAKEVPDTIIKALGSELTEPHLKVSSYGQGTEGPAMHHGHRTRKDDIDLDAERFFRQVDETILKYHSRIAKLPLILAALPEYHHLFHKISENPYLLADGIKLNPDAASLDELREQAWKLMEPHYLKRLDEIINKFLKADSKHHGSDDLKNIAKAAVAGRVSTVLIDADKRIPGQINHESGDVKVNELLNPDIDDLLDDIGELVLKTHGDVIIVPSDKMPTTSGIAAIYRF</sequence>
<proteinExistence type="predicted"/>
<dbReference type="Proteomes" id="UP000054858">
    <property type="component" value="Unassembled WGS sequence"/>
</dbReference>
<reference evidence="1 2" key="1">
    <citation type="submission" date="2015-11" db="EMBL/GenBank/DDBJ databases">
        <title>Genomic analysis of 38 Legionella species identifies large and diverse effector repertoires.</title>
        <authorList>
            <person name="Burstein D."/>
            <person name="Amaro F."/>
            <person name="Zusman T."/>
            <person name="Lifshitz Z."/>
            <person name="Cohen O."/>
            <person name="Gilbert J.A."/>
            <person name="Pupko T."/>
            <person name="Shuman H.A."/>
            <person name="Segal G."/>
        </authorList>
    </citation>
    <scope>NUCLEOTIDE SEQUENCE [LARGE SCALE GENOMIC DNA]</scope>
    <source>
        <strain evidence="1 2">Oak Ridge-10</strain>
    </source>
</reference>
<gene>
    <name evidence="1" type="ORF">Loak_1243</name>
</gene>
<dbReference type="RefSeq" id="WP_025386347.1">
    <property type="nucleotide sequence ID" value="NZ_KV441803.1"/>
</dbReference>
<dbReference type="AlphaFoldDB" id="A0A0W0X2E5"/>
<dbReference type="EMBL" id="LNYP01000024">
    <property type="protein sequence ID" value="KTD38755.1"/>
    <property type="molecule type" value="Genomic_DNA"/>
</dbReference>
<organism evidence="1 2">
    <name type="scientific">Legionella oakridgensis</name>
    <dbReference type="NCBI Taxonomy" id="29423"/>
    <lineage>
        <taxon>Bacteria</taxon>
        <taxon>Pseudomonadati</taxon>
        <taxon>Pseudomonadota</taxon>
        <taxon>Gammaproteobacteria</taxon>
        <taxon>Legionellales</taxon>
        <taxon>Legionellaceae</taxon>
        <taxon>Legionella</taxon>
    </lineage>
</organism>
<dbReference type="InterPro" id="IPR041289">
    <property type="entry name" value="Bact_RF_family3"/>
</dbReference>
<accession>A0A0W0X2E5</accession>
<evidence type="ECO:0000313" key="1">
    <source>
        <dbReference type="EMBL" id="KTD38755.1"/>
    </source>
</evidence>
<dbReference type="Pfam" id="PF18845">
    <property type="entry name" value="baeRF_family3"/>
    <property type="match status" value="1"/>
</dbReference>
<protein>
    <submittedName>
        <fullName evidence="1">Uncharacterized protein</fullName>
    </submittedName>
</protein>
<comment type="caution">
    <text evidence="1">The sequence shown here is derived from an EMBL/GenBank/DDBJ whole genome shotgun (WGS) entry which is preliminary data.</text>
</comment>